<feature type="domain" description="Prepilin peptidase A24 N-terminal" evidence="9">
    <location>
        <begin position="12"/>
        <end position="93"/>
    </location>
</feature>
<proteinExistence type="inferred from homology"/>
<evidence type="ECO:0000313" key="11">
    <source>
        <dbReference type="Proteomes" id="UP001597221"/>
    </source>
</evidence>
<feature type="transmembrane region" description="Helical" evidence="7">
    <location>
        <begin position="179"/>
        <end position="210"/>
    </location>
</feature>
<dbReference type="PANTHER" id="PTHR30487">
    <property type="entry name" value="TYPE 4 PREPILIN-LIKE PROTEINS LEADER PEPTIDE-PROCESSING ENZYME"/>
    <property type="match status" value="1"/>
</dbReference>
<dbReference type="Gene3D" id="1.20.120.1220">
    <property type="match status" value="1"/>
</dbReference>
<dbReference type="EC" id="3.4.23.-" evidence="10"/>
<evidence type="ECO:0000256" key="3">
    <source>
        <dbReference type="ARBA" id="ARBA00022475"/>
    </source>
</evidence>
<evidence type="ECO:0000256" key="2">
    <source>
        <dbReference type="ARBA" id="ARBA00005801"/>
    </source>
</evidence>
<evidence type="ECO:0000256" key="6">
    <source>
        <dbReference type="ARBA" id="ARBA00023136"/>
    </source>
</evidence>
<evidence type="ECO:0000256" key="7">
    <source>
        <dbReference type="SAM" id="Phobius"/>
    </source>
</evidence>
<dbReference type="Pfam" id="PF06750">
    <property type="entry name" value="A24_N_bact"/>
    <property type="match status" value="1"/>
</dbReference>
<dbReference type="GO" id="GO:0016787">
    <property type="term" value="F:hydrolase activity"/>
    <property type="evidence" value="ECO:0007669"/>
    <property type="project" value="UniProtKB-KW"/>
</dbReference>
<gene>
    <name evidence="10" type="ORF">ACFSBH_07820</name>
</gene>
<evidence type="ECO:0000259" key="8">
    <source>
        <dbReference type="Pfam" id="PF01478"/>
    </source>
</evidence>
<accession>A0ABW4HQD4</accession>
<protein>
    <submittedName>
        <fullName evidence="10">Prepilin peptidase</fullName>
        <ecNumber evidence="10">3.4.23.-</ecNumber>
    </submittedName>
</protein>
<reference evidence="11" key="1">
    <citation type="journal article" date="2019" name="Int. J. Syst. Evol. Microbiol.">
        <title>The Global Catalogue of Microorganisms (GCM) 10K type strain sequencing project: providing services to taxonomists for standard genome sequencing and annotation.</title>
        <authorList>
            <consortium name="The Broad Institute Genomics Platform"/>
            <consortium name="The Broad Institute Genome Sequencing Center for Infectious Disease"/>
            <person name="Wu L."/>
            <person name="Ma J."/>
        </authorList>
    </citation>
    <scope>NUCLEOTIDE SEQUENCE [LARGE SCALE GENOMIC DNA]</scope>
    <source>
        <strain evidence="11">CGMCC 1.12376</strain>
    </source>
</reference>
<feature type="transmembrane region" description="Helical" evidence="7">
    <location>
        <begin position="7"/>
        <end position="27"/>
    </location>
</feature>
<keyword evidence="3" id="KW-1003">Cell membrane</keyword>
<organism evidence="10 11">
    <name type="scientific">Oceanobacillus luteolus</name>
    <dbReference type="NCBI Taxonomy" id="1274358"/>
    <lineage>
        <taxon>Bacteria</taxon>
        <taxon>Bacillati</taxon>
        <taxon>Bacillota</taxon>
        <taxon>Bacilli</taxon>
        <taxon>Bacillales</taxon>
        <taxon>Bacillaceae</taxon>
        <taxon>Oceanobacillus</taxon>
    </lineage>
</organism>
<dbReference type="Pfam" id="PF01478">
    <property type="entry name" value="Peptidase_A24"/>
    <property type="match status" value="1"/>
</dbReference>
<keyword evidence="5 7" id="KW-1133">Transmembrane helix</keyword>
<comment type="similarity">
    <text evidence="2">Belongs to the peptidase A24 family.</text>
</comment>
<dbReference type="InterPro" id="IPR000045">
    <property type="entry name" value="Prepilin_IV_endopep_pep"/>
</dbReference>
<comment type="caution">
    <text evidence="10">The sequence shown here is derived from an EMBL/GenBank/DDBJ whole genome shotgun (WGS) entry which is preliminary data.</text>
</comment>
<evidence type="ECO:0000256" key="4">
    <source>
        <dbReference type="ARBA" id="ARBA00022692"/>
    </source>
</evidence>
<feature type="transmembrane region" description="Helical" evidence="7">
    <location>
        <begin position="127"/>
        <end position="142"/>
    </location>
</feature>
<dbReference type="EMBL" id="JBHUDE010000039">
    <property type="protein sequence ID" value="MFD1607555.1"/>
    <property type="molecule type" value="Genomic_DNA"/>
</dbReference>
<dbReference type="RefSeq" id="WP_251515031.1">
    <property type="nucleotide sequence ID" value="NZ_JAMBON010000022.1"/>
</dbReference>
<evidence type="ECO:0000313" key="10">
    <source>
        <dbReference type="EMBL" id="MFD1607555.1"/>
    </source>
</evidence>
<keyword evidence="11" id="KW-1185">Reference proteome</keyword>
<evidence type="ECO:0000256" key="5">
    <source>
        <dbReference type="ARBA" id="ARBA00022989"/>
    </source>
</evidence>
<dbReference type="InterPro" id="IPR010627">
    <property type="entry name" value="Prepilin_pept_A24_N"/>
</dbReference>
<feature type="transmembrane region" description="Helical" evidence="7">
    <location>
        <begin position="75"/>
        <end position="94"/>
    </location>
</feature>
<evidence type="ECO:0000259" key="9">
    <source>
        <dbReference type="Pfam" id="PF06750"/>
    </source>
</evidence>
<dbReference type="InterPro" id="IPR050882">
    <property type="entry name" value="Prepilin_peptidase/N-MTase"/>
</dbReference>
<feature type="transmembrane region" description="Helical" evidence="7">
    <location>
        <begin position="148"/>
        <end position="167"/>
    </location>
</feature>
<feature type="transmembrane region" description="Helical" evidence="7">
    <location>
        <begin position="100"/>
        <end position="120"/>
    </location>
</feature>
<dbReference type="Proteomes" id="UP001597221">
    <property type="component" value="Unassembled WGS sequence"/>
</dbReference>
<feature type="domain" description="Prepilin type IV endopeptidase peptidase" evidence="8">
    <location>
        <begin position="105"/>
        <end position="208"/>
    </location>
</feature>
<evidence type="ECO:0000256" key="1">
    <source>
        <dbReference type="ARBA" id="ARBA00004651"/>
    </source>
</evidence>
<name>A0ABW4HQD4_9BACI</name>
<dbReference type="PANTHER" id="PTHR30487:SF0">
    <property type="entry name" value="PREPILIN LEADER PEPTIDASE_N-METHYLTRANSFERASE-RELATED"/>
    <property type="match status" value="1"/>
</dbReference>
<feature type="transmembrane region" description="Helical" evidence="7">
    <location>
        <begin position="222"/>
        <end position="239"/>
    </location>
</feature>
<keyword evidence="10" id="KW-0378">Hydrolase</keyword>
<keyword evidence="6 7" id="KW-0472">Membrane</keyword>
<sequence>MEYIYCLLFFTFGAIFGSFYNVVGLRGPKNETFINDRSYCPRCKKTLSWYELMPIMSYFIQFGKCRYCGERISPVYPIIEALTGCLFLFSYMQIGFDWELVIALMLVSMLMIILVSDIHYMIIQNNVLRFFLPFFIIMRFISPLDPWWSPIVGSLIAIALLALIIIISRGGMGAGDMKLFGVLGIVLGLQNVLLAFFLACLLGAVVGIALMALKIVERKQPIPFGPYIVAGALLSYFYGEEMIHWYMQLFYINC</sequence>
<keyword evidence="4 7" id="KW-0812">Transmembrane</keyword>
<comment type="subcellular location">
    <subcellularLocation>
        <location evidence="1">Cell membrane</location>
        <topology evidence="1">Multi-pass membrane protein</topology>
    </subcellularLocation>
</comment>